<feature type="active site" description="Proton acceptor" evidence="7">
    <location>
        <position position="114"/>
    </location>
</feature>
<feature type="domain" description="Peptidase S11 D-alanyl-D-alanine carboxypeptidase A N-terminal" evidence="10">
    <location>
        <begin position="81"/>
        <end position="311"/>
    </location>
</feature>
<feature type="active site" description="Acyl-ester intermediate" evidence="7">
    <location>
        <position position="111"/>
    </location>
</feature>
<dbReference type="InterPro" id="IPR001967">
    <property type="entry name" value="Peptidase_S11_N"/>
</dbReference>
<dbReference type="GO" id="GO:0071555">
    <property type="term" value="P:cell wall organization"/>
    <property type="evidence" value="ECO:0007669"/>
    <property type="project" value="UniProtKB-KW"/>
</dbReference>
<dbReference type="InterPro" id="IPR012338">
    <property type="entry name" value="Beta-lactam/transpept-like"/>
</dbReference>
<dbReference type="OrthoDB" id="1701915at2"/>
<reference evidence="12" key="1">
    <citation type="submission" date="2009-11" db="EMBL/GenBank/DDBJ databases">
        <title>The complete chromosome 2 of Sphaerobacter thermophilus DSM 20745.</title>
        <authorList>
            <person name="Lucas S."/>
            <person name="Copeland A."/>
            <person name="Lapidus A."/>
            <person name="Glavina del Rio T."/>
            <person name="Dalin E."/>
            <person name="Tice H."/>
            <person name="Bruce D."/>
            <person name="Goodwin L."/>
            <person name="Pitluck S."/>
            <person name="Kyrpides N."/>
            <person name="Mavromatis K."/>
            <person name="Ivanova N."/>
            <person name="Mikhailova N."/>
            <person name="LaButti K.M."/>
            <person name="Clum A."/>
            <person name="Sun H.I."/>
            <person name="Brettin T."/>
            <person name="Detter J.C."/>
            <person name="Han C."/>
            <person name="Larimer F."/>
            <person name="Land M."/>
            <person name="Hauser L."/>
            <person name="Markowitz V."/>
            <person name="Cheng J.F."/>
            <person name="Hugenholtz P."/>
            <person name="Woyke T."/>
            <person name="Wu D."/>
            <person name="Steenblock K."/>
            <person name="Schneider S."/>
            <person name="Pukall R."/>
            <person name="Goeker M."/>
            <person name="Klenk H.P."/>
            <person name="Eisen J.A."/>
        </authorList>
    </citation>
    <scope>NUCLEOTIDE SEQUENCE [LARGE SCALE GENOMIC DNA]</scope>
    <source>
        <strain evidence="12">ATCC 49802 / DSM 20745 / S 6022</strain>
    </source>
</reference>
<dbReference type="SUPFAM" id="SSF56601">
    <property type="entry name" value="beta-lactamase/transpeptidase-like"/>
    <property type="match status" value="1"/>
</dbReference>
<evidence type="ECO:0000256" key="2">
    <source>
        <dbReference type="ARBA" id="ARBA00022729"/>
    </source>
</evidence>
<proteinExistence type="inferred from homology"/>
<dbReference type="InParanoid" id="D1CAA7"/>
<name>D1CAA7_SPHTD</name>
<accession>D1CAA7</accession>
<keyword evidence="4" id="KW-0133">Cell shape</keyword>
<evidence type="ECO:0000313" key="12">
    <source>
        <dbReference type="Proteomes" id="UP000002027"/>
    </source>
</evidence>
<keyword evidence="3" id="KW-0378">Hydrolase</keyword>
<dbReference type="STRING" id="479434.Sthe_3350"/>
<evidence type="ECO:0000259" key="10">
    <source>
        <dbReference type="Pfam" id="PF00768"/>
    </source>
</evidence>
<dbReference type="eggNOG" id="COG1686">
    <property type="taxonomic scope" value="Bacteria"/>
</dbReference>
<dbReference type="EMBL" id="CP001824">
    <property type="protein sequence ID" value="ACZ40750.1"/>
    <property type="molecule type" value="Genomic_DNA"/>
</dbReference>
<evidence type="ECO:0000256" key="5">
    <source>
        <dbReference type="ARBA" id="ARBA00022984"/>
    </source>
</evidence>
<dbReference type="GO" id="GO:0009252">
    <property type="term" value="P:peptidoglycan biosynthetic process"/>
    <property type="evidence" value="ECO:0007669"/>
    <property type="project" value="UniProtKB-KW"/>
</dbReference>
<dbReference type="PANTHER" id="PTHR21581">
    <property type="entry name" value="D-ALANYL-D-ALANINE CARBOXYPEPTIDASE"/>
    <property type="match status" value="1"/>
</dbReference>
<keyword evidence="11" id="KW-0121">Carboxypeptidase</keyword>
<evidence type="ECO:0000256" key="4">
    <source>
        <dbReference type="ARBA" id="ARBA00022960"/>
    </source>
</evidence>
<keyword evidence="2" id="KW-0732">Signal</keyword>
<evidence type="ECO:0000256" key="8">
    <source>
        <dbReference type="PIRSR" id="PIRSR618044-2"/>
    </source>
</evidence>
<dbReference type="KEGG" id="sti:Sthe_3350"/>
<comment type="similarity">
    <text evidence="1 9">Belongs to the peptidase S11 family.</text>
</comment>
<evidence type="ECO:0000313" key="11">
    <source>
        <dbReference type="EMBL" id="ACZ40750.1"/>
    </source>
</evidence>
<dbReference type="InterPro" id="IPR018044">
    <property type="entry name" value="Peptidase_S11"/>
</dbReference>
<evidence type="ECO:0000256" key="9">
    <source>
        <dbReference type="RuleBase" id="RU004016"/>
    </source>
</evidence>
<keyword evidence="5" id="KW-0573">Peptidoglycan synthesis</keyword>
<feature type="binding site" evidence="8">
    <location>
        <position position="282"/>
    </location>
    <ligand>
        <name>substrate</name>
    </ligand>
</feature>
<gene>
    <name evidence="11" type="ordered locus">Sthe_3350</name>
</gene>
<organism evidence="11 12">
    <name type="scientific">Sphaerobacter thermophilus (strain ATCC 49802 / DSM 20745 / KCCM 41009 / NCIMB 13125 / S 6022)</name>
    <dbReference type="NCBI Taxonomy" id="479434"/>
    <lineage>
        <taxon>Bacteria</taxon>
        <taxon>Pseudomonadati</taxon>
        <taxon>Thermomicrobiota</taxon>
        <taxon>Thermomicrobia</taxon>
        <taxon>Sphaerobacterales</taxon>
        <taxon>Sphaerobacterineae</taxon>
        <taxon>Sphaerobacteraceae</taxon>
        <taxon>Sphaerobacter</taxon>
    </lineage>
</organism>
<dbReference type="Proteomes" id="UP000002027">
    <property type="component" value="Chromosome 2"/>
</dbReference>
<dbReference type="PANTHER" id="PTHR21581:SF6">
    <property type="entry name" value="TRAFFICKING PROTEIN PARTICLE COMPLEX SUBUNIT 12"/>
    <property type="match status" value="1"/>
</dbReference>
<evidence type="ECO:0000256" key="6">
    <source>
        <dbReference type="ARBA" id="ARBA00023316"/>
    </source>
</evidence>
<dbReference type="GO" id="GO:0006508">
    <property type="term" value="P:proteolysis"/>
    <property type="evidence" value="ECO:0007669"/>
    <property type="project" value="InterPro"/>
</dbReference>
<reference evidence="11 12" key="2">
    <citation type="journal article" date="2010" name="Stand. Genomic Sci.">
        <title>Complete genome sequence of Desulfohalobium retbaense type strain (HR(100)).</title>
        <authorList>
            <person name="Spring S."/>
            <person name="Nolan M."/>
            <person name="Lapidus A."/>
            <person name="Glavina Del Rio T."/>
            <person name="Copeland A."/>
            <person name="Tice H."/>
            <person name="Cheng J.F."/>
            <person name="Lucas S."/>
            <person name="Land M."/>
            <person name="Chen F."/>
            <person name="Bruce D."/>
            <person name="Goodwin L."/>
            <person name="Pitluck S."/>
            <person name="Ivanova N."/>
            <person name="Mavromatis K."/>
            <person name="Mikhailova N."/>
            <person name="Pati A."/>
            <person name="Chen A."/>
            <person name="Palaniappan K."/>
            <person name="Hauser L."/>
            <person name="Chang Y.J."/>
            <person name="Jeffries C.D."/>
            <person name="Munk C."/>
            <person name="Kiss H."/>
            <person name="Chain P."/>
            <person name="Han C."/>
            <person name="Brettin T."/>
            <person name="Detter J.C."/>
            <person name="Schuler E."/>
            <person name="Goker M."/>
            <person name="Rohde M."/>
            <person name="Bristow J."/>
            <person name="Eisen J.A."/>
            <person name="Markowitz V."/>
            <person name="Hugenholtz P."/>
            <person name="Kyrpides N.C."/>
            <person name="Klenk H.P."/>
        </authorList>
    </citation>
    <scope>NUCLEOTIDE SEQUENCE [LARGE SCALE GENOMIC DNA]</scope>
    <source>
        <strain evidence="12">ATCC 49802 / DSM 20745 / S 6022</strain>
    </source>
</reference>
<keyword evidence="11" id="KW-0645">Protease</keyword>
<evidence type="ECO:0000256" key="7">
    <source>
        <dbReference type="PIRSR" id="PIRSR618044-1"/>
    </source>
</evidence>
<dbReference type="GO" id="GO:0008360">
    <property type="term" value="P:regulation of cell shape"/>
    <property type="evidence" value="ECO:0007669"/>
    <property type="project" value="UniProtKB-KW"/>
</dbReference>
<dbReference type="RefSeq" id="WP_012873785.1">
    <property type="nucleotide sequence ID" value="NC_013524.1"/>
</dbReference>
<protein>
    <submittedName>
        <fullName evidence="11">Peptidase S11 D-alanyl-D-alanine carboxypeptidase 1</fullName>
    </submittedName>
</protein>
<evidence type="ECO:0000256" key="1">
    <source>
        <dbReference type="ARBA" id="ARBA00007164"/>
    </source>
</evidence>
<dbReference type="AlphaFoldDB" id="D1CAA7"/>
<sequence length="338" mass="35251">MRRPLRTRSLLLGSLLLLLSLVLATATVWGYVEGGGPLAIATGRRPATPTADIATPTPTPVLPTPTPTPTPPVAAIPPDLPLSARAAILVQDEPELVLFERNADEPLPPASTAKIVTALTVLRHAGLEEVLTVQEEDLVDPVAESHMGLQAGDTVTVHDLLVGLLLPSGNDAAKTLSRVIGERLPGDQPPVERFAAAMNAVAAELGMTGSHFVDPSGDDAEGQVVTARDMVIAARALLREPVLVSIVAMQRAEVRIGGPKARVIRLENTNQLLAQDGVFGIKTGTTDQAGQCLLVAYRAPSGTQIAVILGSQDRYGDARALLGLPEPPPPSPTPEPAA</sequence>
<dbReference type="PRINTS" id="PR00725">
    <property type="entry name" value="DADACBPTASE1"/>
</dbReference>
<dbReference type="MEROPS" id="S11.004"/>
<feature type="active site" evidence="7">
    <location>
        <position position="168"/>
    </location>
</feature>
<keyword evidence="12" id="KW-1185">Reference proteome</keyword>
<dbReference type="GO" id="GO:0009002">
    <property type="term" value="F:serine-type D-Ala-D-Ala carboxypeptidase activity"/>
    <property type="evidence" value="ECO:0007669"/>
    <property type="project" value="InterPro"/>
</dbReference>
<evidence type="ECO:0000256" key="3">
    <source>
        <dbReference type="ARBA" id="ARBA00022801"/>
    </source>
</evidence>
<dbReference type="HOGENOM" id="CLU_027070_7_0_0"/>
<dbReference type="Pfam" id="PF00768">
    <property type="entry name" value="Peptidase_S11"/>
    <property type="match status" value="1"/>
</dbReference>
<dbReference type="Gene3D" id="3.40.710.10">
    <property type="entry name" value="DD-peptidase/beta-lactamase superfamily"/>
    <property type="match status" value="1"/>
</dbReference>
<keyword evidence="6" id="KW-0961">Cell wall biogenesis/degradation</keyword>